<evidence type="ECO:0000313" key="2">
    <source>
        <dbReference type="EMBL" id="KIP51920.1"/>
    </source>
</evidence>
<organism evidence="2 3">
    <name type="scientific">Leucobacter komagatae</name>
    <dbReference type="NCBI Taxonomy" id="55969"/>
    <lineage>
        <taxon>Bacteria</taxon>
        <taxon>Bacillati</taxon>
        <taxon>Actinomycetota</taxon>
        <taxon>Actinomycetes</taxon>
        <taxon>Micrococcales</taxon>
        <taxon>Microbacteriaceae</taxon>
        <taxon>Leucobacter</taxon>
    </lineage>
</organism>
<evidence type="ECO:0000256" key="1">
    <source>
        <dbReference type="SAM" id="Phobius"/>
    </source>
</evidence>
<feature type="transmembrane region" description="Helical" evidence="1">
    <location>
        <begin position="79"/>
        <end position="101"/>
    </location>
</feature>
<protein>
    <submittedName>
        <fullName evidence="2">Uncharacterized protein</fullName>
    </submittedName>
</protein>
<reference evidence="2 3" key="1">
    <citation type="submission" date="2015-01" db="EMBL/GenBank/DDBJ databases">
        <title>Draft genome sequence of Leucobacter komagatae strain VKM ST2845.</title>
        <authorList>
            <person name="Karlyshev A.V."/>
            <person name="Kudryashova E.B."/>
        </authorList>
    </citation>
    <scope>NUCLEOTIDE SEQUENCE [LARGE SCALE GENOMIC DNA]</scope>
    <source>
        <strain evidence="2 3">VKM ST2845</strain>
    </source>
</reference>
<keyword evidence="1" id="KW-0812">Transmembrane</keyword>
<name>A0A0D0H440_9MICO</name>
<keyword evidence="1" id="KW-0472">Membrane</keyword>
<evidence type="ECO:0000313" key="3">
    <source>
        <dbReference type="Proteomes" id="UP000032120"/>
    </source>
</evidence>
<keyword evidence="1" id="KW-1133">Transmembrane helix</keyword>
<comment type="caution">
    <text evidence="2">The sequence shown here is derived from an EMBL/GenBank/DDBJ whole genome shotgun (WGS) entry which is preliminary data.</text>
</comment>
<proteinExistence type="predicted"/>
<dbReference type="EMBL" id="JXSQ01000019">
    <property type="protein sequence ID" value="KIP51920.1"/>
    <property type="molecule type" value="Genomic_DNA"/>
</dbReference>
<accession>A0A0D0H440</accession>
<sequence length="125" mass="12841">MPLALLEIDPSQFPDENPLFVMNIDDPRCLDPGDTSAAAPTSMDTCAWAGYPTSDVVWPSGAEEPGGTTEVGQTKAPGWVPIAIAGLAVLVVGLIATAIVVPIAVSRSRKRAAGVVSRGRLSDGA</sequence>
<dbReference type="AlphaFoldDB" id="A0A0D0H440"/>
<keyword evidence="3" id="KW-1185">Reference proteome</keyword>
<gene>
    <name evidence="2" type="ORF">SD72_12360</name>
</gene>
<dbReference type="Proteomes" id="UP000032120">
    <property type="component" value="Unassembled WGS sequence"/>
</dbReference>